<dbReference type="AlphaFoldDB" id="I5ASX8"/>
<evidence type="ECO:0000256" key="1">
    <source>
        <dbReference type="SAM" id="SignalP"/>
    </source>
</evidence>
<dbReference type="OrthoDB" id="9809406at2"/>
<dbReference type="eggNOG" id="COG5401">
    <property type="taxonomic scope" value="Bacteria"/>
</dbReference>
<feature type="domain" description="GerMN" evidence="2">
    <location>
        <begin position="64"/>
        <end position="152"/>
    </location>
</feature>
<dbReference type="Pfam" id="PF10646">
    <property type="entry name" value="Germane"/>
    <property type="match status" value="2"/>
</dbReference>
<dbReference type="Proteomes" id="UP000005753">
    <property type="component" value="Chromosome"/>
</dbReference>
<feature type="domain" description="GerMN" evidence="2">
    <location>
        <begin position="208"/>
        <end position="294"/>
    </location>
</feature>
<gene>
    <name evidence="3" type="ORF">EubceDRAFT1_1083</name>
</gene>
<organism evidence="3 4">
    <name type="scientific">Eubacterium cellulosolvens (strain ATCC 43171 / JCM 9499 / 6)</name>
    <name type="common">Cillobacterium cellulosolvens</name>
    <dbReference type="NCBI Taxonomy" id="633697"/>
    <lineage>
        <taxon>Bacteria</taxon>
        <taxon>Bacillati</taxon>
        <taxon>Bacillota</taxon>
        <taxon>Clostridia</taxon>
        <taxon>Eubacteriales</taxon>
        <taxon>Eubacteriaceae</taxon>
        <taxon>Eubacterium</taxon>
    </lineage>
</organism>
<evidence type="ECO:0000313" key="4">
    <source>
        <dbReference type="Proteomes" id="UP000005753"/>
    </source>
</evidence>
<dbReference type="SMART" id="SM00909">
    <property type="entry name" value="Germane"/>
    <property type="match status" value="2"/>
</dbReference>
<dbReference type="EMBL" id="CM001487">
    <property type="protein sequence ID" value="EIM56901.1"/>
    <property type="molecule type" value="Genomic_DNA"/>
</dbReference>
<reference evidence="3 4" key="1">
    <citation type="submission" date="2010-08" db="EMBL/GenBank/DDBJ databases">
        <authorList>
            <consortium name="US DOE Joint Genome Institute (JGI-PGF)"/>
            <person name="Lucas S."/>
            <person name="Copeland A."/>
            <person name="Lapidus A."/>
            <person name="Cheng J.-F."/>
            <person name="Bruce D."/>
            <person name="Goodwin L."/>
            <person name="Pitluck S."/>
            <person name="Land M.L."/>
            <person name="Hauser L."/>
            <person name="Chang Y.-J."/>
            <person name="Anderson I.J."/>
            <person name="Johnson E."/>
            <person name="Mulhopadhyay B."/>
            <person name="Kyrpides N."/>
            <person name="Woyke T.J."/>
        </authorList>
    </citation>
    <scope>NUCLEOTIDE SEQUENCE [LARGE SCALE GENOMIC DNA]</scope>
    <source>
        <strain evidence="3 4">6</strain>
    </source>
</reference>
<dbReference type="PROSITE" id="PS51257">
    <property type="entry name" value="PROKAR_LIPOPROTEIN"/>
    <property type="match status" value="1"/>
</dbReference>
<proteinExistence type="predicted"/>
<feature type="chain" id="PRO_5039614033" evidence="1">
    <location>
        <begin position="22"/>
        <end position="312"/>
    </location>
</feature>
<reference evidence="3 4" key="2">
    <citation type="submission" date="2012-02" db="EMBL/GenBank/DDBJ databases">
        <title>Improved High-Quality Draft sequence of Eubacterium cellulosolvens 6.</title>
        <authorList>
            <consortium name="US DOE Joint Genome Institute"/>
            <person name="Lucas S."/>
            <person name="Han J."/>
            <person name="Lapidus A."/>
            <person name="Cheng J.-F."/>
            <person name="Goodwin L."/>
            <person name="Pitluck S."/>
            <person name="Peters L."/>
            <person name="Mikhailova N."/>
            <person name="Gu W."/>
            <person name="Detter J.C."/>
            <person name="Han C."/>
            <person name="Tapia R."/>
            <person name="Land M."/>
            <person name="Hauser L."/>
            <person name="Kyrpides N."/>
            <person name="Ivanova N."/>
            <person name="Pagani I."/>
            <person name="Johnson E."/>
            <person name="Mukhopadhyay B."/>
            <person name="Anderson I."/>
            <person name="Woyke T."/>
        </authorList>
    </citation>
    <scope>NUCLEOTIDE SEQUENCE [LARGE SCALE GENOMIC DNA]</scope>
    <source>
        <strain evidence="3 4">6</strain>
    </source>
</reference>
<protein>
    <submittedName>
        <fullName evidence="3">Sporulation/spore germination protein</fullName>
    </submittedName>
</protein>
<evidence type="ECO:0000313" key="3">
    <source>
        <dbReference type="EMBL" id="EIM56901.1"/>
    </source>
</evidence>
<name>I5ASX8_EUBC6</name>
<accession>I5ASX8</accession>
<dbReference type="HOGENOM" id="CLU_073005_0_0_9"/>
<sequence>MKKVMTVLLILVLALVSGLSGCSFPPGSRESDAEEDKKTYIYYLNKKEDQIEKVPYTLKEADLDSRIMEMIAMQTQKPKQKQLTGLLPEDTGIQSYKLSDTTLRLNLTDSYRELPASRQILIRGGLVRTFTQIDGIDKVLFTLDGRTMKDSYGNVIGPMSEENFVENTGKTINSYQSVNMMLYFTDETGTRLVPENRKVYFSSNEPVEKAVVEEILRGPQVSGHYPVLDSNTNIISVLAHDGLCYVNFDNSVRNSPLTVREDVLVYSIVNSLVDTCKVKKVQFSVNGKNSGVIRSVMELGQQYRRNAELISS</sequence>
<dbReference type="STRING" id="633697.EubceDRAFT1_1083"/>
<evidence type="ECO:0000259" key="2">
    <source>
        <dbReference type="SMART" id="SM00909"/>
    </source>
</evidence>
<feature type="signal peptide" evidence="1">
    <location>
        <begin position="1"/>
        <end position="21"/>
    </location>
</feature>
<dbReference type="InterPro" id="IPR019606">
    <property type="entry name" value="GerMN"/>
</dbReference>
<keyword evidence="1" id="KW-0732">Signal</keyword>
<keyword evidence="4" id="KW-1185">Reference proteome</keyword>